<evidence type="ECO:0000256" key="6">
    <source>
        <dbReference type="PIRSR" id="PIRSR600407-1"/>
    </source>
</evidence>
<feature type="binding site" evidence="7">
    <location>
        <begin position="204"/>
        <end position="208"/>
    </location>
    <ligand>
        <name>ATP</name>
        <dbReference type="ChEBI" id="CHEBI:30616"/>
    </ligand>
</feature>
<comment type="subcellular location">
    <subcellularLocation>
        <location evidence="1">Golgi apparatus membrane</location>
        <topology evidence="1">Single-pass type II membrane protein</topology>
    </subcellularLocation>
</comment>
<dbReference type="EMBL" id="LGAV01000002">
    <property type="protein sequence ID" value="KOS15163.1"/>
    <property type="molecule type" value="Genomic_DNA"/>
</dbReference>
<dbReference type="VEuPathDB" id="FungiDB:Malapachy_2225"/>
<dbReference type="AlphaFoldDB" id="A0A0M9VQ54"/>
<evidence type="ECO:0000313" key="10">
    <source>
        <dbReference type="EMBL" id="KOS15163.1"/>
    </source>
</evidence>
<dbReference type="PROSITE" id="PS01238">
    <property type="entry name" value="GDA1_CD39_NTPASE"/>
    <property type="match status" value="1"/>
</dbReference>
<dbReference type="EC" id="3.6.1.42" evidence="5"/>
<reference evidence="10 11" key="1">
    <citation type="submission" date="2015-07" db="EMBL/GenBank/DDBJ databases">
        <title>Draft Genome Sequence of Malassezia furfur CBS1878 and Malassezia pachydermatis CBS1879.</title>
        <authorList>
            <person name="Triana S."/>
            <person name="Ohm R."/>
            <person name="Gonzalez A."/>
            <person name="DeCock H."/>
            <person name="Restrepo S."/>
            <person name="Celis A."/>
        </authorList>
    </citation>
    <scope>NUCLEOTIDE SEQUENCE [LARGE SCALE GENOMIC DNA]</scope>
    <source>
        <strain evidence="10 11">CBS 1879</strain>
    </source>
</reference>
<accession>A0A0M9VQ54</accession>
<dbReference type="GO" id="GO:0045134">
    <property type="term" value="F:UDP phosphatase activity"/>
    <property type="evidence" value="ECO:0007669"/>
    <property type="project" value="TreeGrafter"/>
</dbReference>
<dbReference type="GeneID" id="28728592"/>
<dbReference type="GO" id="GO:0004382">
    <property type="term" value="F:GDP phosphatase activity"/>
    <property type="evidence" value="ECO:0007669"/>
    <property type="project" value="UniProtKB-EC"/>
</dbReference>
<feature type="active site" description="Proton acceptor" evidence="6">
    <location>
        <position position="173"/>
    </location>
</feature>
<dbReference type="GO" id="GO:0000139">
    <property type="term" value="C:Golgi membrane"/>
    <property type="evidence" value="ECO:0007669"/>
    <property type="project" value="UniProtKB-SubCell"/>
</dbReference>
<evidence type="ECO:0000256" key="5">
    <source>
        <dbReference type="ARBA" id="ARBA00038903"/>
    </source>
</evidence>
<keyword evidence="7" id="KW-0067">ATP-binding</keyword>
<comment type="function">
    <text evidence="4">After transfer of sugars to endogenous macromolecular acceptors, the enzyme converts nucleoside diphosphates to nucleoside monophosphates which in turn exit the Golgi lumen in a coupled antiporter reaction, allowing entry of additional nucleotide sugar from the cytosol.</text>
</comment>
<evidence type="ECO:0000256" key="7">
    <source>
        <dbReference type="PIRSR" id="PIRSR600407-2"/>
    </source>
</evidence>
<dbReference type="Gene3D" id="3.30.420.40">
    <property type="match status" value="1"/>
</dbReference>
<dbReference type="GO" id="GO:0017111">
    <property type="term" value="F:ribonucleoside triphosphate phosphatase activity"/>
    <property type="evidence" value="ECO:0007669"/>
    <property type="project" value="TreeGrafter"/>
</dbReference>
<name>A0A0M9VQ54_9BASI</name>
<evidence type="ECO:0000256" key="9">
    <source>
        <dbReference type="SAM" id="MobiDB-lite"/>
    </source>
</evidence>
<organism evidence="10 11">
    <name type="scientific">Malassezia pachydermatis</name>
    <dbReference type="NCBI Taxonomy" id="77020"/>
    <lineage>
        <taxon>Eukaryota</taxon>
        <taxon>Fungi</taxon>
        <taxon>Dikarya</taxon>
        <taxon>Basidiomycota</taxon>
        <taxon>Ustilaginomycotina</taxon>
        <taxon>Malasseziomycetes</taxon>
        <taxon>Malasseziales</taxon>
        <taxon>Malasseziaceae</taxon>
        <taxon>Malassezia</taxon>
    </lineage>
</organism>
<dbReference type="InterPro" id="IPR000407">
    <property type="entry name" value="GDA1_CD39_NTPase"/>
</dbReference>
<dbReference type="GO" id="GO:0006487">
    <property type="term" value="P:protein N-linked glycosylation"/>
    <property type="evidence" value="ECO:0007669"/>
    <property type="project" value="TreeGrafter"/>
</dbReference>
<keyword evidence="3 8" id="KW-0378">Hydrolase</keyword>
<dbReference type="STRING" id="77020.A0A0M9VQ54"/>
<dbReference type="Gene3D" id="3.30.420.150">
    <property type="entry name" value="Exopolyphosphatase. Domain 2"/>
    <property type="match status" value="1"/>
</dbReference>
<evidence type="ECO:0000313" key="11">
    <source>
        <dbReference type="Proteomes" id="UP000037751"/>
    </source>
</evidence>
<dbReference type="PANTHER" id="PTHR11782">
    <property type="entry name" value="ADENOSINE/GUANOSINE DIPHOSPHATASE"/>
    <property type="match status" value="1"/>
</dbReference>
<dbReference type="GO" id="GO:0005524">
    <property type="term" value="F:ATP binding"/>
    <property type="evidence" value="ECO:0007669"/>
    <property type="project" value="UniProtKB-KW"/>
</dbReference>
<dbReference type="GO" id="GO:0009134">
    <property type="term" value="P:nucleoside diphosphate catabolic process"/>
    <property type="evidence" value="ECO:0007669"/>
    <property type="project" value="TreeGrafter"/>
</dbReference>
<dbReference type="RefSeq" id="XP_017992795.1">
    <property type="nucleotide sequence ID" value="XM_018136717.1"/>
</dbReference>
<gene>
    <name evidence="10" type="ORF">Malapachy_2225</name>
</gene>
<evidence type="ECO:0000256" key="1">
    <source>
        <dbReference type="ARBA" id="ARBA00004323"/>
    </source>
</evidence>
<dbReference type="Pfam" id="PF01150">
    <property type="entry name" value="GDA1_CD39"/>
    <property type="match status" value="1"/>
</dbReference>
<feature type="region of interest" description="Disordered" evidence="9">
    <location>
        <begin position="1"/>
        <end position="21"/>
    </location>
</feature>
<comment type="caution">
    <text evidence="10">The sequence shown here is derived from an EMBL/GenBank/DDBJ whole genome shotgun (WGS) entry which is preliminary data.</text>
</comment>
<dbReference type="Proteomes" id="UP000037751">
    <property type="component" value="Unassembled WGS sequence"/>
</dbReference>
<dbReference type="OrthoDB" id="6372431at2759"/>
<keyword evidence="7" id="KW-0547">Nucleotide-binding</keyword>
<proteinExistence type="inferred from homology"/>
<keyword evidence="11" id="KW-1185">Reference proteome</keyword>
<evidence type="ECO:0000256" key="8">
    <source>
        <dbReference type="RuleBase" id="RU003833"/>
    </source>
</evidence>
<comment type="similarity">
    <text evidence="2 8">Belongs to the GDA1/CD39 NTPase family.</text>
</comment>
<evidence type="ECO:0000256" key="4">
    <source>
        <dbReference type="ARBA" id="ARBA00037742"/>
    </source>
</evidence>
<dbReference type="PANTHER" id="PTHR11782:SF83">
    <property type="entry name" value="GUANOSINE-DIPHOSPHATASE"/>
    <property type="match status" value="1"/>
</dbReference>
<sequence>MRKTGARVPPALHPEPTKTTRCEKAPPVYDMHGKQRPLVQYAIMMDAGSTGSRIHVYKFNYCTSSPELEFEHFDHIEPGLSSYGADALGAANSLRPLLDKAMQIIPPSLQRCAPLSLKATAGLRLLGPEQSDVIIKSVRALIEDHYPFPIADGVSVDGSPSTRGVEIMNGREEGVFAWITVNYLMNLIGSDKKKKTAAVLDLGGGSTQIVFEPQLQGMAPMHPGDHVYELRDFENATFTLYQNSYLGYGLKTARQSTNSLAAFMHFQSHQGSSLPSWDMFTPSNTFIPSPCYATGMQKTAKVSNGPAGWREVTMMGTHGGFRACQRFVEVMMDKDAECHLAPCSFAGVYQPSLSEAFKDADIIALSYFYDRITPLGLGPKFTVKELGQLAERVCAPPSQWSLLKPAFSREALAELQQRADYCLDLTYMHSLLRLGYELDESHQRL</sequence>
<protein>
    <recommendedName>
        <fullName evidence="5">guanosine-diphosphatase</fullName>
        <ecNumber evidence="5">3.6.1.42</ecNumber>
    </recommendedName>
</protein>
<evidence type="ECO:0000256" key="3">
    <source>
        <dbReference type="ARBA" id="ARBA00022801"/>
    </source>
</evidence>
<evidence type="ECO:0000256" key="2">
    <source>
        <dbReference type="ARBA" id="ARBA00009283"/>
    </source>
</evidence>